<feature type="compositionally biased region" description="Basic residues" evidence="1">
    <location>
        <begin position="226"/>
        <end position="241"/>
    </location>
</feature>
<accession>A0A914WFY4</accession>
<organism evidence="2 3">
    <name type="scientific">Plectus sambesii</name>
    <dbReference type="NCBI Taxonomy" id="2011161"/>
    <lineage>
        <taxon>Eukaryota</taxon>
        <taxon>Metazoa</taxon>
        <taxon>Ecdysozoa</taxon>
        <taxon>Nematoda</taxon>
        <taxon>Chromadorea</taxon>
        <taxon>Plectida</taxon>
        <taxon>Plectina</taxon>
        <taxon>Plectoidea</taxon>
        <taxon>Plectidae</taxon>
        <taxon>Plectus</taxon>
    </lineage>
</organism>
<name>A0A914WFY4_9BILA</name>
<reference evidence="3" key="1">
    <citation type="submission" date="2022-11" db="UniProtKB">
        <authorList>
            <consortium name="WormBaseParasite"/>
        </authorList>
    </citation>
    <scope>IDENTIFICATION</scope>
</reference>
<keyword evidence="2" id="KW-1185">Reference proteome</keyword>
<sequence length="634" mass="69843">MERVETTDDRPVILLDCEQEEDIAVSFTQAEQKGLLGFLFAVLQTERFPNLRSDDLWMKAVEQGVTNKPPGVVHKFVIDDLLLNLKNLPGSVISDKEKTQLDQLIKKNDEQRDIKERKNFFGQFSANVKQYGEKRQARENKRLLRLQACPPVSSPVSSASVPQATTSKDKSANGGEMIDDDVVVIDDGGEAIDEDLEDKERLERHIKREKRIDATNFSASPSPPRQYRHKPYNGHKGRRNKHTNDHKRALFLFLAGEVNKRRDKTKPMEWKGNKVWKEAEKKLITELSWQGMRGLALKIVPNLNAFSNNVLPLQTKKILLKGLKGQLPLAPVMDGVECTSSLNSSAIDSASLTPLRAEDNVPPADAAPEAVSPDEPKEPMEKPVDAFASVPFGTPEFDAAVYQGVFTENLMPAELLPQFFRSLETLIRLATEHNIGLEQLMRWAEQHGNVDTDYLMATPLKKKKRTDSQTPPAATSTPITLSDNSMDYVNAEEFLTPKNSQEQQLVSSTSLALKEAAPVNASALSSGDDSLAADASNSQATSSAAQNALFRGIMSLSSTGAETKLPAFDAAVYDAVFEHKLLPVDQVQSFYASLTALVELAKTTKMDFRVLVAEATKRGSVSAVAAALKDAAST</sequence>
<feature type="compositionally biased region" description="Low complexity" evidence="1">
    <location>
        <begin position="151"/>
        <end position="162"/>
    </location>
</feature>
<feature type="region of interest" description="Disordered" evidence="1">
    <location>
        <begin position="216"/>
        <end position="242"/>
    </location>
</feature>
<feature type="compositionally biased region" description="Polar residues" evidence="1">
    <location>
        <begin position="468"/>
        <end position="482"/>
    </location>
</feature>
<evidence type="ECO:0000313" key="3">
    <source>
        <dbReference type="WBParaSite" id="PSAMB.scaffold37size103856.g899.t1"/>
    </source>
</evidence>
<feature type="region of interest" description="Disordered" evidence="1">
    <location>
        <begin position="356"/>
        <end position="381"/>
    </location>
</feature>
<proteinExistence type="predicted"/>
<evidence type="ECO:0000256" key="1">
    <source>
        <dbReference type="SAM" id="MobiDB-lite"/>
    </source>
</evidence>
<dbReference type="WBParaSite" id="PSAMB.scaffold37size103856.g899.t1">
    <property type="protein sequence ID" value="PSAMB.scaffold37size103856.g899.t1"/>
    <property type="gene ID" value="PSAMB.scaffold37size103856.g899"/>
</dbReference>
<feature type="region of interest" description="Disordered" evidence="1">
    <location>
        <begin position="151"/>
        <end position="176"/>
    </location>
</feature>
<dbReference type="Proteomes" id="UP000887566">
    <property type="component" value="Unplaced"/>
</dbReference>
<dbReference type="AlphaFoldDB" id="A0A914WFY4"/>
<evidence type="ECO:0000313" key="2">
    <source>
        <dbReference type="Proteomes" id="UP000887566"/>
    </source>
</evidence>
<protein>
    <submittedName>
        <fullName evidence="3">Uncharacterized protein</fullName>
    </submittedName>
</protein>
<feature type="region of interest" description="Disordered" evidence="1">
    <location>
        <begin position="462"/>
        <end position="482"/>
    </location>
</feature>